<dbReference type="RefSeq" id="WP_072980881.1">
    <property type="nucleotide sequence ID" value="NZ_FQXT01000002.1"/>
</dbReference>
<dbReference type="GO" id="GO:0009307">
    <property type="term" value="P:DNA restriction-modification system"/>
    <property type="evidence" value="ECO:0007669"/>
    <property type="project" value="InterPro"/>
</dbReference>
<dbReference type="Proteomes" id="UP000184240">
    <property type="component" value="Unassembled WGS sequence"/>
</dbReference>
<evidence type="ECO:0000313" key="9">
    <source>
        <dbReference type="Proteomes" id="UP000290037"/>
    </source>
</evidence>
<reference evidence="8" key="1">
    <citation type="submission" date="2016-11" db="EMBL/GenBank/DDBJ databases">
        <authorList>
            <person name="Varghese N."/>
            <person name="Submissions S."/>
        </authorList>
    </citation>
    <scope>NUCLEOTIDE SEQUENCE [LARGE SCALE GENOMIC DNA]</scope>
    <source>
        <strain evidence="8">DSM 19859</strain>
    </source>
</reference>
<dbReference type="InterPro" id="IPR002052">
    <property type="entry name" value="DNA_methylase_N6_adenine_CS"/>
</dbReference>
<dbReference type="Pfam" id="PF02086">
    <property type="entry name" value="MethyltransfD12"/>
    <property type="match status" value="1"/>
</dbReference>
<protein>
    <recommendedName>
        <fullName evidence="1">site-specific DNA-methyltransferase (adenine-specific)</fullName>
        <ecNumber evidence="1">2.1.1.72</ecNumber>
    </recommendedName>
</protein>
<evidence type="ECO:0000313" key="6">
    <source>
        <dbReference type="EMBL" id="RXG31073.1"/>
    </source>
</evidence>
<gene>
    <name evidence="6" type="ORF">DSM01_209</name>
    <name evidence="7" type="ORF">SAMN04487999_0916</name>
</gene>
<dbReference type="OrthoDB" id="9805629at2"/>
<comment type="catalytic activity">
    <reaction evidence="5">
        <text>a 2'-deoxyadenosine in DNA + S-adenosyl-L-methionine = an N(6)-methyl-2'-deoxyadenosine in DNA + S-adenosyl-L-homocysteine + H(+)</text>
        <dbReference type="Rhea" id="RHEA:15197"/>
        <dbReference type="Rhea" id="RHEA-COMP:12418"/>
        <dbReference type="Rhea" id="RHEA-COMP:12419"/>
        <dbReference type="ChEBI" id="CHEBI:15378"/>
        <dbReference type="ChEBI" id="CHEBI:57856"/>
        <dbReference type="ChEBI" id="CHEBI:59789"/>
        <dbReference type="ChEBI" id="CHEBI:90615"/>
        <dbReference type="ChEBI" id="CHEBI:90616"/>
        <dbReference type="EC" id="2.1.1.72"/>
    </reaction>
</comment>
<dbReference type="Gene3D" id="3.40.50.150">
    <property type="entry name" value="Vaccinia Virus protein VP39"/>
    <property type="match status" value="1"/>
</dbReference>
<keyword evidence="9" id="KW-1185">Reference proteome</keyword>
<dbReference type="InterPro" id="IPR029063">
    <property type="entry name" value="SAM-dependent_MTases_sf"/>
</dbReference>
<dbReference type="STRING" id="573501.SAMN04487999_0916"/>
<name>A0A1M5VUM0_9FLAO</name>
<reference evidence="6 9" key="3">
    <citation type="submission" date="2018-07" db="EMBL/GenBank/DDBJ databases">
        <title>Leeuwenhoekiella genomics.</title>
        <authorList>
            <person name="Tahon G."/>
            <person name="Willems A."/>
        </authorList>
    </citation>
    <scope>NUCLEOTIDE SEQUENCE [LARGE SCALE GENOMIC DNA]</scope>
    <source>
        <strain evidence="6 9">LMG 24856</strain>
    </source>
</reference>
<accession>A0A1M5VUM0</accession>
<dbReference type="GO" id="GO:0009007">
    <property type="term" value="F:site-specific DNA-methyltransferase (adenine-specific) activity"/>
    <property type="evidence" value="ECO:0007669"/>
    <property type="project" value="UniProtKB-EC"/>
</dbReference>
<evidence type="ECO:0000256" key="2">
    <source>
        <dbReference type="ARBA" id="ARBA00022603"/>
    </source>
</evidence>
<evidence type="ECO:0000256" key="4">
    <source>
        <dbReference type="ARBA" id="ARBA00022691"/>
    </source>
</evidence>
<dbReference type="Proteomes" id="UP000290037">
    <property type="component" value="Unassembled WGS sequence"/>
</dbReference>
<organism evidence="7 8">
    <name type="scientific">Leeuwenhoekiella palythoae</name>
    <dbReference type="NCBI Taxonomy" id="573501"/>
    <lineage>
        <taxon>Bacteria</taxon>
        <taxon>Pseudomonadati</taxon>
        <taxon>Bacteroidota</taxon>
        <taxon>Flavobacteriia</taxon>
        <taxon>Flavobacteriales</taxon>
        <taxon>Flavobacteriaceae</taxon>
        <taxon>Leeuwenhoekiella</taxon>
    </lineage>
</organism>
<sequence length="334" mass="37933">MNYIGSKHKLSDWLLENIKVVCGDDLSQLVFCDLFAGTGAVGRTFKPYLKSVIANDLEFYSYVLNRNYIGNNSAIDASALIEELNEIPSRKGFIFHQYSETGSENRLYFSAENGQKIDAIRAKIEEWLEQSRIDEDTYFFLLASLLESADKVANTASVYGAYLKKLKKSAQKTLELAPANFEITAGSHSVYNTNSNALINDIEGDILYLDPPYNARQYGANYHVLNTIAKKDTFVPKGKTGLRAYTKSAFCSKLEVENSFEELIAKARFKTLFLSYNNEGLMPAATVKEIMQRYGKYDLVTKEYQRFKADKTENRNHKANATTEYLHILEKHQK</sequence>
<proteinExistence type="predicted"/>
<dbReference type="SUPFAM" id="SSF53335">
    <property type="entry name" value="S-adenosyl-L-methionine-dependent methyltransferases"/>
    <property type="match status" value="1"/>
</dbReference>
<dbReference type="AlphaFoldDB" id="A0A1M5VUM0"/>
<evidence type="ECO:0000256" key="1">
    <source>
        <dbReference type="ARBA" id="ARBA00011900"/>
    </source>
</evidence>
<dbReference type="EC" id="2.1.1.72" evidence="1"/>
<evidence type="ECO:0000313" key="7">
    <source>
        <dbReference type="EMBL" id="SHH78880.1"/>
    </source>
</evidence>
<evidence type="ECO:0000313" key="8">
    <source>
        <dbReference type="Proteomes" id="UP000184240"/>
    </source>
</evidence>
<keyword evidence="4" id="KW-0949">S-adenosyl-L-methionine</keyword>
<evidence type="ECO:0000256" key="3">
    <source>
        <dbReference type="ARBA" id="ARBA00022679"/>
    </source>
</evidence>
<dbReference type="PROSITE" id="PS00092">
    <property type="entry name" value="N6_MTASE"/>
    <property type="match status" value="1"/>
</dbReference>
<keyword evidence="2 7" id="KW-0489">Methyltransferase</keyword>
<dbReference type="GO" id="GO:0032259">
    <property type="term" value="P:methylation"/>
    <property type="evidence" value="ECO:0007669"/>
    <property type="project" value="UniProtKB-KW"/>
</dbReference>
<dbReference type="EMBL" id="FQXT01000002">
    <property type="protein sequence ID" value="SHH78880.1"/>
    <property type="molecule type" value="Genomic_DNA"/>
</dbReference>
<dbReference type="GO" id="GO:0003676">
    <property type="term" value="F:nucleic acid binding"/>
    <property type="evidence" value="ECO:0007669"/>
    <property type="project" value="InterPro"/>
</dbReference>
<dbReference type="PRINTS" id="PR00505">
    <property type="entry name" value="D12N6MTFRASE"/>
</dbReference>
<reference evidence="7" key="2">
    <citation type="submission" date="2016-11" db="EMBL/GenBank/DDBJ databases">
        <authorList>
            <person name="Jaros S."/>
            <person name="Januszkiewicz K."/>
            <person name="Wedrychowicz H."/>
        </authorList>
    </citation>
    <scope>NUCLEOTIDE SEQUENCE [LARGE SCALE GENOMIC DNA]</scope>
    <source>
        <strain evidence="7">DSM 19859</strain>
    </source>
</reference>
<dbReference type="EMBL" id="QOVN01000001">
    <property type="protein sequence ID" value="RXG31073.1"/>
    <property type="molecule type" value="Genomic_DNA"/>
</dbReference>
<keyword evidence="3 7" id="KW-0808">Transferase</keyword>
<dbReference type="InterPro" id="IPR012327">
    <property type="entry name" value="MeTrfase_D12"/>
</dbReference>
<evidence type="ECO:0000256" key="5">
    <source>
        <dbReference type="ARBA" id="ARBA00047942"/>
    </source>
</evidence>